<dbReference type="InterPro" id="IPR046820">
    <property type="entry name" value="MmeI_TRD"/>
</dbReference>
<sequence length="1167" mass="129590">MAAQTLTADSFISRWEKSGAAERANYALFLSELCDLLEVTRPEPAQADSTQNSYVFEHPVLFDDGLGNTTTKFIDLYKRDCFVLEAKQGSDKAEAAKADATSPPKKGRKGTAVRGTHGWDDAMLAAKGQAELYAKALPASDGWPPFLVVVDVGHSIELYADFARTGKTYVAFPDSRSHRIPLRNLTKSEIKERLKKLWTDPLSLDPSRYSAKVTREVAVQLAELAKSLERSKHPPELVASFLMRCLFTMFAEDVGLLPKESFKTFLKSRRGKVDSFPAMTRSLWEAMDRGDFSPILEKKLLRFNGQLFHNAEALPLTDAQLELLITAASSDWREVEPAIFGTLLERALDPGERHKLGAHYTPREYVERLVIPTIVEPLREEWEAAKAAAVTRAKAGKLDDARGEVQEFINRLQKVTVLDPACGSGNFLYVTLEHLKRIEGEARDMLSSLGGVLSFEAVGFTVDPHQLLGIEVNPRAAAIAELVLWIGYLQWHFRTFGNTQPAEPVIKAFRNIECRDGVLSFERKDVLRDDSGNPVTRWDGKTMKTHPVTGEQVPDDTAREPCSRYEDPKEAVWPAADFVIGNPPFIGVRDVRLALGDGYVDALWKAYPDMPRTADYVMYWWHKAAKLVREGKARRFGLITTNSITQTFNGQVVQTHLADEENFSLAFAIADHPWTDASDGAAVRIGMTVGLRGALPGVLGVVENESDTVTLGYCKGRINSDLTVGVDVRAAKPLRSNENLGLQGCKLVGDRKLDGGGFFVQPSERQGLLVGRAELSRFLPRYVVGNHIVKQPREVYAIDFFGLSQEQAREQFPEALQLLYDRVKPARDQNRRESRKRNWWLFGENAPKLRRACQGLTRFIATTEVAKHRVFVFVPLPGTLADGSIVAIAHEDAFVLGVLSSRIHVTWALAAGGRMGFGNDPRYQNGPCFSRFPFPVCSDEQKAKIRNVAERLDAHRKRQQAMHASLTLTDAYNVFAKLRAGEALSTDEKGTHDKGLVSLLKDLHDELDRAVFEAYDWPTSLGEQQILERVVALNAVRVSEENRDEVRWLRPDFQKPAGDAGTQSPLPLTEEEETVSTAKTVAARTPWPKALAAQAQAVRVALTAQSGPITAERLAKTFLRARVDKVAELLETLASLGQAIEISEGRYVSAAQRGGRQRQPMASTSAP</sequence>
<dbReference type="Pfam" id="PF20465">
    <property type="entry name" value="MmeI_hel"/>
    <property type="match status" value="1"/>
</dbReference>
<dbReference type="EMBL" id="CP036273">
    <property type="protein sequence ID" value="QDU18477.1"/>
    <property type="molecule type" value="Genomic_DNA"/>
</dbReference>
<dbReference type="REBASE" id="355277">
    <property type="entry name" value="PbaETAA1ORF3650P"/>
</dbReference>
<dbReference type="Pfam" id="PF20473">
    <property type="entry name" value="MmeI_Mtase"/>
    <property type="match status" value="1"/>
</dbReference>
<evidence type="ECO:0000313" key="10">
    <source>
        <dbReference type="EMBL" id="QDU18477.1"/>
    </source>
</evidence>
<evidence type="ECO:0000259" key="7">
    <source>
        <dbReference type="Pfam" id="PF20465"/>
    </source>
</evidence>
<evidence type="ECO:0000259" key="9">
    <source>
        <dbReference type="Pfam" id="PF20473"/>
    </source>
</evidence>
<evidence type="ECO:0000313" key="11">
    <source>
        <dbReference type="Proteomes" id="UP000319576"/>
    </source>
</evidence>
<feature type="domain" description="MmeI-like helicase spacer" evidence="7">
    <location>
        <begin position="238"/>
        <end position="308"/>
    </location>
</feature>
<proteinExistence type="predicted"/>
<evidence type="ECO:0000256" key="3">
    <source>
        <dbReference type="ARBA" id="ARBA00022679"/>
    </source>
</evidence>
<reference evidence="10 11" key="1">
    <citation type="submission" date="2019-02" db="EMBL/GenBank/DDBJ databases">
        <title>Deep-cultivation of Planctomycetes and their phenomic and genomic characterization uncovers novel biology.</title>
        <authorList>
            <person name="Wiegand S."/>
            <person name="Jogler M."/>
            <person name="Boedeker C."/>
            <person name="Pinto D."/>
            <person name="Vollmers J."/>
            <person name="Rivas-Marin E."/>
            <person name="Kohn T."/>
            <person name="Peeters S.H."/>
            <person name="Heuer A."/>
            <person name="Rast P."/>
            <person name="Oberbeckmann S."/>
            <person name="Bunk B."/>
            <person name="Jeske O."/>
            <person name="Meyerdierks A."/>
            <person name="Storesund J.E."/>
            <person name="Kallscheuer N."/>
            <person name="Luecker S."/>
            <person name="Lage O.M."/>
            <person name="Pohl T."/>
            <person name="Merkel B.J."/>
            <person name="Hornburger P."/>
            <person name="Mueller R.-W."/>
            <person name="Bruemmer F."/>
            <person name="Labrenz M."/>
            <person name="Spormann A.M."/>
            <person name="Op den Camp H."/>
            <person name="Overmann J."/>
            <person name="Amann R."/>
            <person name="Jetten M.S.M."/>
            <person name="Mascher T."/>
            <person name="Medema M.H."/>
            <person name="Devos D.P."/>
            <person name="Kaster A.-K."/>
            <person name="Ovreas L."/>
            <person name="Rohde M."/>
            <person name="Galperin M.Y."/>
            <person name="Jogler C."/>
        </authorList>
    </citation>
    <scope>NUCLEOTIDE SEQUENCE [LARGE SCALE GENOMIC DNA]</scope>
    <source>
        <strain evidence="10 11">ETA_A1</strain>
    </source>
</reference>
<evidence type="ECO:0000259" key="6">
    <source>
        <dbReference type="Pfam" id="PF20464"/>
    </source>
</evidence>
<dbReference type="GO" id="GO:0032259">
    <property type="term" value="P:methylation"/>
    <property type="evidence" value="ECO:0007669"/>
    <property type="project" value="UniProtKB-KW"/>
</dbReference>
<evidence type="ECO:0000256" key="5">
    <source>
        <dbReference type="SAM" id="MobiDB-lite"/>
    </source>
</evidence>
<keyword evidence="2" id="KW-0489">Methyltransferase</keyword>
<name>A0A517XLU0_9BACT</name>
<comment type="catalytic activity">
    <reaction evidence="4">
        <text>a 2'-deoxyadenosine in DNA + S-adenosyl-L-methionine = an N(6)-methyl-2'-deoxyadenosine in DNA + S-adenosyl-L-homocysteine + H(+)</text>
        <dbReference type="Rhea" id="RHEA:15197"/>
        <dbReference type="Rhea" id="RHEA-COMP:12418"/>
        <dbReference type="Rhea" id="RHEA-COMP:12419"/>
        <dbReference type="ChEBI" id="CHEBI:15378"/>
        <dbReference type="ChEBI" id="CHEBI:57856"/>
        <dbReference type="ChEBI" id="CHEBI:59789"/>
        <dbReference type="ChEBI" id="CHEBI:90615"/>
        <dbReference type="ChEBI" id="CHEBI:90616"/>
        <dbReference type="EC" id="2.1.1.72"/>
    </reaction>
</comment>
<dbReference type="Pfam" id="PF20464">
    <property type="entry name" value="MmeI_N"/>
    <property type="match status" value="1"/>
</dbReference>
<feature type="domain" description="MmeI-like target recognition" evidence="8">
    <location>
        <begin position="748"/>
        <end position="935"/>
    </location>
</feature>
<dbReference type="GO" id="GO:0003676">
    <property type="term" value="F:nucleic acid binding"/>
    <property type="evidence" value="ECO:0007669"/>
    <property type="project" value="InterPro"/>
</dbReference>
<dbReference type="InterPro" id="IPR046819">
    <property type="entry name" value="MmeI_hel"/>
</dbReference>
<dbReference type="OrthoDB" id="249114at2"/>
<organism evidence="10 11">
    <name type="scientific">Urbifossiella limnaea</name>
    <dbReference type="NCBI Taxonomy" id="2528023"/>
    <lineage>
        <taxon>Bacteria</taxon>
        <taxon>Pseudomonadati</taxon>
        <taxon>Planctomycetota</taxon>
        <taxon>Planctomycetia</taxon>
        <taxon>Gemmatales</taxon>
        <taxon>Gemmataceae</taxon>
        <taxon>Urbifossiella</taxon>
    </lineage>
</organism>
<protein>
    <recommendedName>
        <fullName evidence="1">site-specific DNA-methyltransferase (adenine-specific)</fullName>
        <ecNumber evidence="1">2.1.1.72</ecNumber>
    </recommendedName>
</protein>
<dbReference type="PANTHER" id="PTHR33841">
    <property type="entry name" value="DNA METHYLTRANSFERASE YEEA-RELATED"/>
    <property type="match status" value="1"/>
</dbReference>
<dbReference type="EC" id="2.1.1.72" evidence="1"/>
<dbReference type="PANTHER" id="PTHR33841:SF1">
    <property type="entry name" value="DNA METHYLTRANSFERASE A"/>
    <property type="match status" value="1"/>
</dbReference>
<dbReference type="AlphaFoldDB" id="A0A517XLU0"/>
<dbReference type="InterPro" id="IPR046816">
    <property type="entry name" value="MmeI_Mtase"/>
</dbReference>
<dbReference type="Proteomes" id="UP000319576">
    <property type="component" value="Chromosome"/>
</dbReference>
<feature type="domain" description="MmeI-like N-terminal" evidence="6">
    <location>
        <begin position="8"/>
        <end position="230"/>
    </location>
</feature>
<dbReference type="KEGG" id="uli:ETAA1_03650"/>
<gene>
    <name evidence="10" type="ORF">ETAA1_03650</name>
</gene>
<dbReference type="InterPro" id="IPR029063">
    <property type="entry name" value="SAM-dependent_MTases_sf"/>
</dbReference>
<dbReference type="PRINTS" id="PR00507">
    <property type="entry name" value="N12N6MTFRASE"/>
</dbReference>
<evidence type="ECO:0000256" key="1">
    <source>
        <dbReference type="ARBA" id="ARBA00011900"/>
    </source>
</evidence>
<accession>A0A517XLU0</accession>
<feature type="domain" description="MmeI-like DNA-methyltransferase" evidence="9">
    <location>
        <begin position="400"/>
        <end position="691"/>
    </location>
</feature>
<evidence type="ECO:0000259" key="8">
    <source>
        <dbReference type="Pfam" id="PF20466"/>
    </source>
</evidence>
<dbReference type="SUPFAM" id="SSF53335">
    <property type="entry name" value="S-adenosyl-L-methionine-dependent methyltransferases"/>
    <property type="match status" value="1"/>
</dbReference>
<dbReference type="Gene3D" id="3.40.50.150">
    <property type="entry name" value="Vaccinia Virus protein VP39"/>
    <property type="match status" value="1"/>
</dbReference>
<dbReference type="PROSITE" id="PS00092">
    <property type="entry name" value="N6_MTASE"/>
    <property type="match status" value="1"/>
</dbReference>
<dbReference type="InterPro" id="IPR050953">
    <property type="entry name" value="N4_N6_ade-DNA_methylase"/>
</dbReference>
<feature type="region of interest" description="Disordered" evidence="5">
    <location>
        <begin position="93"/>
        <end position="113"/>
    </location>
</feature>
<dbReference type="Pfam" id="PF20466">
    <property type="entry name" value="MmeI_TRD"/>
    <property type="match status" value="1"/>
</dbReference>
<dbReference type="InterPro" id="IPR046817">
    <property type="entry name" value="MmeI_N"/>
</dbReference>
<feature type="region of interest" description="Disordered" evidence="5">
    <location>
        <begin position="532"/>
        <end position="560"/>
    </location>
</feature>
<dbReference type="InterPro" id="IPR002052">
    <property type="entry name" value="DNA_methylase_N6_adenine_CS"/>
</dbReference>
<keyword evidence="3" id="KW-0808">Transferase</keyword>
<dbReference type="GO" id="GO:0009007">
    <property type="term" value="F:site-specific DNA-methyltransferase (adenine-specific) activity"/>
    <property type="evidence" value="ECO:0007669"/>
    <property type="project" value="UniProtKB-EC"/>
</dbReference>
<evidence type="ECO:0000256" key="4">
    <source>
        <dbReference type="ARBA" id="ARBA00047942"/>
    </source>
</evidence>
<evidence type="ECO:0000256" key="2">
    <source>
        <dbReference type="ARBA" id="ARBA00022603"/>
    </source>
</evidence>
<keyword evidence="11" id="KW-1185">Reference proteome</keyword>